<dbReference type="InterPro" id="IPR003719">
    <property type="entry name" value="Phenazine_PhzF-like"/>
</dbReference>
<proteinExistence type="inferred from homology"/>
<dbReference type="PANTHER" id="PTHR13774:SF32">
    <property type="entry name" value="ANTISENSE-ENHANCING SEQUENCE 1"/>
    <property type="match status" value="1"/>
</dbReference>
<dbReference type="EMBL" id="JBJYXY010000001">
    <property type="protein sequence ID" value="MFN2975254.1"/>
    <property type="molecule type" value="Genomic_DNA"/>
</dbReference>
<accession>A0ABW9KHR9</accession>
<gene>
    <name evidence="2" type="ORF">ACK2TP_05720</name>
</gene>
<protein>
    <submittedName>
        <fullName evidence="2">PhzF family phenazine biosynthesis protein</fullName>
    </submittedName>
</protein>
<dbReference type="RefSeq" id="WP_263413216.1">
    <property type="nucleotide sequence ID" value="NZ_BAABBH010000001.1"/>
</dbReference>
<comment type="similarity">
    <text evidence="1">Belongs to the PhzF family.</text>
</comment>
<evidence type="ECO:0000313" key="3">
    <source>
        <dbReference type="Proteomes" id="UP001634747"/>
    </source>
</evidence>
<dbReference type="Gene3D" id="3.10.310.10">
    <property type="entry name" value="Diaminopimelate Epimerase, Chain A, domain 1"/>
    <property type="match status" value="2"/>
</dbReference>
<name>A0ABW9KHR9_9BACT</name>
<dbReference type="Proteomes" id="UP001634747">
    <property type="component" value="Unassembled WGS sequence"/>
</dbReference>
<sequence length="310" mass="33734">MSNSRPDANDTAAWLDWAQVDVFADAPYQGNMLAVFPDATGLTDAEMQAIARETNLSETTFVFPRDRAVEEQQGIRVRIFTTQEELPFAGHPTLGTASWLRAIRPELADAEKIILHLNVGPVLVRFPQSHSSDPAAAITAEMEQPEPIFLDTIGPGDLHRDLGLDTLELHPHLPPQIVSTGLPVLVVPLASFEALAALEPDPAREKTLRSATSAKFVYFLAQHDEHTWHARLPLYGGEDPATGSAAGCAISYLVEHGAAPPETAVTILQGRFVHRPSRILVQAALDTGRVCRVRVRGCTIPVATGRFLRP</sequence>
<evidence type="ECO:0000313" key="2">
    <source>
        <dbReference type="EMBL" id="MFN2975254.1"/>
    </source>
</evidence>
<dbReference type="PANTHER" id="PTHR13774">
    <property type="entry name" value="PHENAZINE BIOSYNTHESIS PROTEIN"/>
    <property type="match status" value="1"/>
</dbReference>
<comment type="caution">
    <text evidence="2">The sequence shown here is derived from an EMBL/GenBank/DDBJ whole genome shotgun (WGS) entry which is preliminary data.</text>
</comment>
<evidence type="ECO:0000256" key="1">
    <source>
        <dbReference type="ARBA" id="ARBA00008270"/>
    </source>
</evidence>
<dbReference type="Pfam" id="PF02567">
    <property type="entry name" value="PhzC-PhzF"/>
    <property type="match status" value="1"/>
</dbReference>
<organism evidence="2 3">
    <name type="scientific">Terriglobus aquaticus</name>
    <dbReference type="NCBI Taxonomy" id="940139"/>
    <lineage>
        <taxon>Bacteria</taxon>
        <taxon>Pseudomonadati</taxon>
        <taxon>Acidobacteriota</taxon>
        <taxon>Terriglobia</taxon>
        <taxon>Terriglobales</taxon>
        <taxon>Acidobacteriaceae</taxon>
        <taxon>Terriglobus</taxon>
    </lineage>
</organism>
<dbReference type="NCBIfam" id="TIGR00654">
    <property type="entry name" value="PhzF_family"/>
    <property type="match status" value="1"/>
</dbReference>
<dbReference type="SUPFAM" id="SSF54506">
    <property type="entry name" value="Diaminopimelate epimerase-like"/>
    <property type="match status" value="1"/>
</dbReference>
<reference evidence="2 3" key="1">
    <citation type="submission" date="2024-12" db="EMBL/GenBank/DDBJ databases">
        <authorList>
            <person name="Lee Y."/>
        </authorList>
    </citation>
    <scope>NUCLEOTIDE SEQUENCE [LARGE SCALE GENOMIC DNA]</scope>
    <source>
        <strain evidence="2 3">03SUJ4</strain>
    </source>
</reference>
<keyword evidence="3" id="KW-1185">Reference proteome</keyword>
<dbReference type="PIRSF" id="PIRSF016184">
    <property type="entry name" value="PhzC_PhzF"/>
    <property type="match status" value="1"/>
</dbReference>